<accession>A0ABR2HCH0</accession>
<gene>
    <name evidence="2" type="ORF">M9Y10_024264</name>
</gene>
<dbReference type="EMBL" id="JAPFFF010000032">
    <property type="protein sequence ID" value="KAK8844406.1"/>
    <property type="molecule type" value="Genomic_DNA"/>
</dbReference>
<protein>
    <recommendedName>
        <fullName evidence="1">DDE-1 domain-containing protein</fullName>
    </recommendedName>
</protein>
<evidence type="ECO:0000313" key="2">
    <source>
        <dbReference type="EMBL" id="KAK8844406.1"/>
    </source>
</evidence>
<organism evidence="2 3">
    <name type="scientific">Tritrichomonas musculus</name>
    <dbReference type="NCBI Taxonomy" id="1915356"/>
    <lineage>
        <taxon>Eukaryota</taxon>
        <taxon>Metamonada</taxon>
        <taxon>Parabasalia</taxon>
        <taxon>Tritrichomonadida</taxon>
        <taxon>Tritrichomonadidae</taxon>
        <taxon>Tritrichomonas</taxon>
    </lineage>
</organism>
<dbReference type="InterPro" id="IPR004875">
    <property type="entry name" value="DDE_SF_endonuclease_dom"/>
</dbReference>
<evidence type="ECO:0000259" key="1">
    <source>
        <dbReference type="Pfam" id="PF03184"/>
    </source>
</evidence>
<proteinExistence type="predicted"/>
<comment type="caution">
    <text evidence="2">The sequence shown here is derived from an EMBL/GenBank/DDBJ whole genome shotgun (WGS) entry which is preliminary data.</text>
</comment>
<feature type="domain" description="DDE-1" evidence="1">
    <location>
        <begin position="16"/>
        <end position="147"/>
    </location>
</feature>
<dbReference type="Proteomes" id="UP001470230">
    <property type="component" value="Unassembled WGS sequence"/>
</dbReference>
<sequence length="258" mass="29698">MQYAPYSVDRSMKRSSCIAAISTGGIVAIPQIAVVGETVDSEVYQYFSSDSVSVVHTPKGFVNSDSFKYWFENQFLPGLRCLRQRFNYFGRVVIIMDGLKTHDNILNEIDISNENIIFHFLVAHASDQQQPLVLFGLMKRYEQNFQKIPEISQQSNQIIKIHNCYYKAATSFICKSSFQDAGIVSKYQIIEGNIHEVAHFELTECKKVRHYQQSYINELIINGIPLTENQKIINLHFIQQVAPKKSVRIPIKYFSNKQ</sequence>
<reference evidence="2 3" key="1">
    <citation type="submission" date="2024-04" db="EMBL/GenBank/DDBJ databases">
        <title>Tritrichomonas musculus Genome.</title>
        <authorList>
            <person name="Alves-Ferreira E."/>
            <person name="Grigg M."/>
            <person name="Lorenzi H."/>
            <person name="Galac M."/>
        </authorList>
    </citation>
    <scope>NUCLEOTIDE SEQUENCE [LARGE SCALE GENOMIC DNA]</scope>
    <source>
        <strain evidence="2 3">EAF2021</strain>
    </source>
</reference>
<evidence type="ECO:0000313" key="3">
    <source>
        <dbReference type="Proteomes" id="UP001470230"/>
    </source>
</evidence>
<keyword evidence="3" id="KW-1185">Reference proteome</keyword>
<dbReference type="Pfam" id="PF03184">
    <property type="entry name" value="DDE_1"/>
    <property type="match status" value="1"/>
</dbReference>
<name>A0ABR2HCH0_9EUKA</name>